<reference evidence="1" key="2">
    <citation type="journal article" date="2014" name="ISME J.">
        <title>Microbial stratification in low pH oxic and suboxic macroscopic growths along an acid mine drainage.</title>
        <authorList>
            <person name="Mendez-Garcia C."/>
            <person name="Mesa V."/>
            <person name="Sprenger R.R."/>
            <person name="Richter M."/>
            <person name="Diez M.S."/>
            <person name="Solano J."/>
            <person name="Bargiela R."/>
            <person name="Golyshina O.V."/>
            <person name="Manteca A."/>
            <person name="Ramos J.L."/>
            <person name="Gallego J.R."/>
            <person name="Llorente I."/>
            <person name="Martins Dos Santos V.A."/>
            <person name="Jensen O.N."/>
            <person name="Pelaez A.I."/>
            <person name="Sanchez J."/>
            <person name="Ferrer M."/>
        </authorList>
    </citation>
    <scope>NUCLEOTIDE SEQUENCE</scope>
</reference>
<feature type="non-terminal residue" evidence="1">
    <location>
        <position position="86"/>
    </location>
</feature>
<protein>
    <submittedName>
        <fullName evidence="1">Uncharacterized protein</fullName>
    </submittedName>
</protein>
<dbReference type="EMBL" id="AUZX01006484">
    <property type="protein sequence ID" value="EQD63497.1"/>
    <property type="molecule type" value="Genomic_DNA"/>
</dbReference>
<sequence>MHGPQHKTLLPPDHPERLRLAEEVHARPPEALETPSRATYVAVLVDHEQRPRERAHLAQLCERSAVAPPAADAIHFSADLGAVRLK</sequence>
<dbReference type="Pfam" id="PF11902">
    <property type="entry name" value="DUF3422"/>
    <property type="match status" value="1"/>
</dbReference>
<organism evidence="1">
    <name type="scientific">mine drainage metagenome</name>
    <dbReference type="NCBI Taxonomy" id="410659"/>
    <lineage>
        <taxon>unclassified sequences</taxon>
        <taxon>metagenomes</taxon>
        <taxon>ecological metagenomes</taxon>
    </lineage>
</organism>
<reference evidence="1" key="1">
    <citation type="submission" date="2013-08" db="EMBL/GenBank/DDBJ databases">
        <authorList>
            <person name="Mendez C."/>
            <person name="Richter M."/>
            <person name="Ferrer M."/>
            <person name="Sanchez J."/>
        </authorList>
    </citation>
    <scope>NUCLEOTIDE SEQUENCE</scope>
</reference>
<gene>
    <name evidence="1" type="ORF">B1A_09100</name>
</gene>
<comment type="caution">
    <text evidence="1">The sequence shown here is derived from an EMBL/GenBank/DDBJ whole genome shotgun (WGS) entry which is preliminary data.</text>
</comment>
<evidence type="ECO:0000313" key="1">
    <source>
        <dbReference type="EMBL" id="EQD63497.1"/>
    </source>
</evidence>
<dbReference type="AlphaFoldDB" id="T1B0Y6"/>
<proteinExistence type="predicted"/>
<dbReference type="InterPro" id="IPR021830">
    <property type="entry name" value="DUF3422"/>
</dbReference>
<name>T1B0Y6_9ZZZZ</name>
<accession>T1B0Y6</accession>